<accession>A0ABU1X047</accession>
<feature type="compositionally biased region" description="Low complexity" evidence="1">
    <location>
        <begin position="30"/>
        <end position="44"/>
    </location>
</feature>
<evidence type="ECO:0000313" key="3">
    <source>
        <dbReference type="EMBL" id="MDR7154941.1"/>
    </source>
</evidence>
<feature type="transmembrane region" description="Helical" evidence="2">
    <location>
        <begin position="66"/>
        <end position="85"/>
    </location>
</feature>
<sequence>MPARAGAYVIFSSLPDFAITCLIMDNSDKGAPQDGADDAPAAGLPDDEPTTLDMVNAVSRSISKTAWTGAAVGIGSAAIVAALLYTRKRS</sequence>
<keyword evidence="2" id="KW-0472">Membrane</keyword>
<proteinExistence type="predicted"/>
<keyword evidence="2" id="KW-0812">Transmembrane</keyword>
<protein>
    <submittedName>
        <fullName evidence="3">Uncharacterized protein</fullName>
    </submittedName>
</protein>
<organism evidence="3 4">
    <name type="scientific">Sphingobium xenophagum</name>
    <dbReference type="NCBI Taxonomy" id="121428"/>
    <lineage>
        <taxon>Bacteria</taxon>
        <taxon>Pseudomonadati</taxon>
        <taxon>Pseudomonadota</taxon>
        <taxon>Alphaproteobacteria</taxon>
        <taxon>Sphingomonadales</taxon>
        <taxon>Sphingomonadaceae</taxon>
        <taxon>Sphingobium</taxon>
    </lineage>
</organism>
<keyword evidence="2" id="KW-1133">Transmembrane helix</keyword>
<dbReference type="EMBL" id="JAVDWV010000007">
    <property type="protein sequence ID" value="MDR7154941.1"/>
    <property type="molecule type" value="Genomic_DNA"/>
</dbReference>
<dbReference type="Proteomes" id="UP001267638">
    <property type="component" value="Unassembled WGS sequence"/>
</dbReference>
<evidence type="ECO:0000256" key="1">
    <source>
        <dbReference type="SAM" id="MobiDB-lite"/>
    </source>
</evidence>
<evidence type="ECO:0000256" key="2">
    <source>
        <dbReference type="SAM" id="Phobius"/>
    </source>
</evidence>
<evidence type="ECO:0000313" key="4">
    <source>
        <dbReference type="Proteomes" id="UP001267638"/>
    </source>
</evidence>
<feature type="region of interest" description="Disordered" evidence="1">
    <location>
        <begin position="30"/>
        <end position="49"/>
    </location>
</feature>
<gene>
    <name evidence="3" type="ORF">J2W40_001759</name>
</gene>
<name>A0ABU1X047_SPHXE</name>
<reference evidence="3 4" key="1">
    <citation type="submission" date="2023-07" db="EMBL/GenBank/DDBJ databases">
        <title>Sorghum-associated microbial communities from plants grown in Nebraska, USA.</title>
        <authorList>
            <person name="Schachtman D."/>
        </authorList>
    </citation>
    <scope>NUCLEOTIDE SEQUENCE [LARGE SCALE GENOMIC DNA]</scope>
    <source>
        <strain evidence="3 4">4256</strain>
    </source>
</reference>
<comment type="caution">
    <text evidence="3">The sequence shown here is derived from an EMBL/GenBank/DDBJ whole genome shotgun (WGS) entry which is preliminary data.</text>
</comment>
<keyword evidence="4" id="KW-1185">Reference proteome</keyword>